<dbReference type="AlphaFoldDB" id="A0AAN8U1L0"/>
<dbReference type="EMBL" id="JBANQN010000001">
    <property type="protein sequence ID" value="KAK6802807.1"/>
    <property type="molecule type" value="Genomic_DNA"/>
</dbReference>
<name>A0AAN8U1L0_SOLBU</name>
<organism evidence="1 2">
    <name type="scientific">Solanum bulbocastanum</name>
    <name type="common">Wild potato</name>
    <dbReference type="NCBI Taxonomy" id="147425"/>
    <lineage>
        <taxon>Eukaryota</taxon>
        <taxon>Viridiplantae</taxon>
        <taxon>Streptophyta</taxon>
        <taxon>Embryophyta</taxon>
        <taxon>Tracheophyta</taxon>
        <taxon>Spermatophyta</taxon>
        <taxon>Magnoliopsida</taxon>
        <taxon>eudicotyledons</taxon>
        <taxon>Gunneridae</taxon>
        <taxon>Pentapetalae</taxon>
        <taxon>asterids</taxon>
        <taxon>lamiids</taxon>
        <taxon>Solanales</taxon>
        <taxon>Solanaceae</taxon>
        <taxon>Solanoideae</taxon>
        <taxon>Solaneae</taxon>
        <taxon>Solanum</taxon>
    </lineage>
</organism>
<evidence type="ECO:0000313" key="1">
    <source>
        <dbReference type="EMBL" id="KAK6802807.1"/>
    </source>
</evidence>
<gene>
    <name evidence="1" type="ORF">RDI58_000590</name>
</gene>
<proteinExistence type="predicted"/>
<sequence>MAIVASGQPFVEAAPLIMHPGHTAGERSYAATLQPSITLSAPLP</sequence>
<comment type="caution">
    <text evidence="1">The sequence shown here is derived from an EMBL/GenBank/DDBJ whole genome shotgun (WGS) entry which is preliminary data.</text>
</comment>
<reference evidence="1 2" key="1">
    <citation type="submission" date="2024-02" db="EMBL/GenBank/DDBJ databases">
        <title>de novo genome assembly of Solanum bulbocastanum strain 11H21.</title>
        <authorList>
            <person name="Hosaka A.J."/>
        </authorList>
    </citation>
    <scope>NUCLEOTIDE SEQUENCE [LARGE SCALE GENOMIC DNA]</scope>
    <source>
        <tissue evidence="1">Young leaves</tissue>
    </source>
</reference>
<keyword evidence="2" id="KW-1185">Reference proteome</keyword>
<accession>A0AAN8U1L0</accession>
<protein>
    <submittedName>
        <fullName evidence="1">Uncharacterized protein</fullName>
    </submittedName>
</protein>
<dbReference type="Proteomes" id="UP001371456">
    <property type="component" value="Unassembled WGS sequence"/>
</dbReference>
<evidence type="ECO:0000313" key="2">
    <source>
        <dbReference type="Proteomes" id="UP001371456"/>
    </source>
</evidence>